<feature type="transmembrane region" description="Helical" evidence="5">
    <location>
        <begin position="22"/>
        <end position="45"/>
    </location>
</feature>
<dbReference type="SUPFAM" id="SSF81321">
    <property type="entry name" value="Family A G protein-coupled receptor-like"/>
    <property type="match status" value="1"/>
</dbReference>
<evidence type="ECO:0000313" key="9">
    <source>
        <dbReference type="EMBL" id="CAF3827036.1"/>
    </source>
</evidence>
<dbReference type="GO" id="GO:0004930">
    <property type="term" value="F:G protein-coupled receptor activity"/>
    <property type="evidence" value="ECO:0007669"/>
    <property type="project" value="InterPro"/>
</dbReference>
<keyword evidence="2 5" id="KW-0812">Transmembrane</keyword>
<name>A0A814WTK1_9BILA</name>
<organism evidence="7 10">
    <name type="scientific">Rotaria sordida</name>
    <dbReference type="NCBI Taxonomy" id="392033"/>
    <lineage>
        <taxon>Eukaryota</taxon>
        <taxon>Metazoa</taxon>
        <taxon>Spiralia</taxon>
        <taxon>Gnathifera</taxon>
        <taxon>Rotifera</taxon>
        <taxon>Eurotatoria</taxon>
        <taxon>Bdelloidea</taxon>
        <taxon>Philodinida</taxon>
        <taxon>Philodinidae</taxon>
        <taxon>Rotaria</taxon>
    </lineage>
</organism>
<dbReference type="InterPro" id="IPR017452">
    <property type="entry name" value="GPCR_Rhodpsn_7TM"/>
</dbReference>
<dbReference type="Gene3D" id="1.20.1070.10">
    <property type="entry name" value="Rhodopsin 7-helix transmembrane proteins"/>
    <property type="match status" value="1"/>
</dbReference>
<dbReference type="Proteomes" id="UP000663864">
    <property type="component" value="Unassembled WGS sequence"/>
</dbReference>
<comment type="subcellular location">
    <subcellularLocation>
        <location evidence="1">Membrane</location>
    </subcellularLocation>
</comment>
<evidence type="ECO:0000259" key="6">
    <source>
        <dbReference type="PROSITE" id="PS50262"/>
    </source>
</evidence>
<evidence type="ECO:0000313" key="10">
    <source>
        <dbReference type="Proteomes" id="UP000663864"/>
    </source>
</evidence>
<dbReference type="EMBL" id="CAJNOT010001478">
    <property type="protein sequence ID" value="CAF1205355.1"/>
    <property type="molecule type" value="Genomic_DNA"/>
</dbReference>
<proteinExistence type="predicted"/>
<dbReference type="EMBL" id="CAJOBD010000224">
    <property type="protein sequence ID" value="CAF3617954.1"/>
    <property type="molecule type" value="Genomic_DNA"/>
</dbReference>
<comment type="caution">
    <text evidence="7">The sequence shown here is derived from an EMBL/GenBank/DDBJ whole genome shotgun (WGS) entry which is preliminary data.</text>
</comment>
<dbReference type="EMBL" id="CAJOBE010002511">
    <property type="protein sequence ID" value="CAF3827036.1"/>
    <property type="molecule type" value="Genomic_DNA"/>
</dbReference>
<dbReference type="Pfam" id="PF00001">
    <property type="entry name" value="7tm_1"/>
    <property type="match status" value="1"/>
</dbReference>
<evidence type="ECO:0000313" key="7">
    <source>
        <dbReference type="EMBL" id="CAF1205355.1"/>
    </source>
</evidence>
<keyword evidence="3 5" id="KW-1133">Transmembrane helix</keyword>
<feature type="transmembrane region" description="Helical" evidence="5">
    <location>
        <begin position="57"/>
        <end position="75"/>
    </location>
</feature>
<evidence type="ECO:0000313" key="8">
    <source>
        <dbReference type="EMBL" id="CAF3617954.1"/>
    </source>
</evidence>
<accession>A0A814WTK1</accession>
<gene>
    <name evidence="9" type="ORF">FNK824_LOCUS16516</name>
    <name evidence="8" type="ORF">JBS370_LOCUS4630</name>
    <name evidence="7" type="ORF">ZHD862_LOCUS23078</name>
</gene>
<sequence length="436" mass="51964">MKNNTNFSIPNDYRKCTFTNGIIRYFGTFIFLIGIISSVLSICVFARKPLRRKSCCFYFLILAISDSIHLLTMIIEHLPYSFHIDLIIIHTIVCKIIIFLIYSSNHLSNIILTLASVDRFILIYCPSHSKRYCNIRKGKWFVFISIIIVFIANGHILYGYEKIHLHDKELDESYDCNIREENIFYKNLFQFYDSYIESIFLIIIPFSIMFICSLLIIFQIIQTRKTIHYNKKGKFYYYTFYSKETIRPTFRKTLKEQRKLKVRDKDVQLSWMLIGTTFTFLILCLPTEINDIFNYTGRERSCFDWFRKVILTLMQQIYYAGHFYIYTLTGQLFRKHLYAIFFDRHHHHQSISQRESQYFSTGIFSSINKRHHNKSNTANYNEESKPSIVTTNFTNTTIHHLTTNCEIHRIQTDDNNTSNESSQQFIFVSKDNLNLH</sequence>
<dbReference type="GO" id="GO:0016020">
    <property type="term" value="C:membrane"/>
    <property type="evidence" value="ECO:0007669"/>
    <property type="project" value="UniProtKB-SubCell"/>
</dbReference>
<evidence type="ECO:0000256" key="1">
    <source>
        <dbReference type="ARBA" id="ARBA00004370"/>
    </source>
</evidence>
<feature type="transmembrane region" description="Helical" evidence="5">
    <location>
        <begin position="269"/>
        <end position="289"/>
    </location>
</feature>
<protein>
    <recommendedName>
        <fullName evidence="6">G-protein coupled receptors family 1 profile domain-containing protein</fullName>
    </recommendedName>
</protein>
<dbReference type="InterPro" id="IPR000276">
    <property type="entry name" value="GPCR_Rhodpsn"/>
</dbReference>
<feature type="domain" description="G-protein coupled receptors family 1 profile" evidence="6">
    <location>
        <begin position="37"/>
        <end position="326"/>
    </location>
</feature>
<evidence type="ECO:0000256" key="2">
    <source>
        <dbReference type="ARBA" id="ARBA00022692"/>
    </source>
</evidence>
<evidence type="ECO:0000256" key="4">
    <source>
        <dbReference type="ARBA" id="ARBA00023136"/>
    </source>
</evidence>
<dbReference type="PANTHER" id="PTHR46641">
    <property type="entry name" value="FMRFAMIDE RECEPTOR-RELATED"/>
    <property type="match status" value="1"/>
</dbReference>
<evidence type="ECO:0000256" key="3">
    <source>
        <dbReference type="ARBA" id="ARBA00022989"/>
    </source>
</evidence>
<dbReference type="InterPro" id="IPR052954">
    <property type="entry name" value="GPCR-Ligand_Int"/>
</dbReference>
<reference evidence="7" key="1">
    <citation type="submission" date="2021-02" db="EMBL/GenBank/DDBJ databases">
        <authorList>
            <person name="Nowell W R."/>
        </authorList>
    </citation>
    <scope>NUCLEOTIDE SEQUENCE</scope>
</reference>
<feature type="transmembrane region" description="Helical" evidence="5">
    <location>
        <begin position="140"/>
        <end position="160"/>
    </location>
</feature>
<feature type="transmembrane region" description="Helical" evidence="5">
    <location>
        <begin position="81"/>
        <end position="102"/>
    </location>
</feature>
<dbReference type="Proteomes" id="UP000663836">
    <property type="component" value="Unassembled WGS sequence"/>
</dbReference>
<dbReference type="AlphaFoldDB" id="A0A814WTK1"/>
<dbReference type="PANTHER" id="PTHR46641:SF25">
    <property type="entry name" value="CNMAMIDE RECEPTOR-RELATED"/>
    <property type="match status" value="1"/>
</dbReference>
<keyword evidence="4 5" id="KW-0472">Membrane</keyword>
<dbReference type="PRINTS" id="PR00237">
    <property type="entry name" value="GPCRRHODOPSN"/>
</dbReference>
<dbReference type="PROSITE" id="PS50262">
    <property type="entry name" value="G_PROTEIN_RECEP_F1_2"/>
    <property type="match status" value="1"/>
</dbReference>
<dbReference type="Proteomes" id="UP000663874">
    <property type="component" value="Unassembled WGS sequence"/>
</dbReference>
<feature type="transmembrane region" description="Helical" evidence="5">
    <location>
        <begin position="199"/>
        <end position="221"/>
    </location>
</feature>
<feature type="transmembrane region" description="Helical" evidence="5">
    <location>
        <begin position="309"/>
        <end position="328"/>
    </location>
</feature>
<evidence type="ECO:0000256" key="5">
    <source>
        <dbReference type="SAM" id="Phobius"/>
    </source>
</evidence>